<dbReference type="AlphaFoldDB" id="A0A0R2RFJ9"/>
<protein>
    <submittedName>
        <fullName evidence="1">Uncharacterized protein</fullName>
    </submittedName>
</protein>
<organism evidence="1 2">
    <name type="scientific">Verrucomicrobia subdivision 6 bacterium BACL9 MAG-120507-bin52</name>
    <dbReference type="NCBI Taxonomy" id="1655590"/>
    <lineage>
        <taxon>Bacteria</taxon>
        <taxon>Pseudomonadati</taxon>
        <taxon>Verrucomicrobiota</taxon>
        <taxon>Verrucomicrobiia</taxon>
        <taxon>Verrucomicrobiales</taxon>
        <taxon>Verrucomicrobia subdivision 6</taxon>
    </lineage>
</organism>
<comment type="caution">
    <text evidence="1">The sequence shown here is derived from an EMBL/GenBank/DDBJ whole genome shotgun (WGS) entry which is preliminary data.</text>
</comment>
<name>A0A0R2RFJ9_9BACT</name>
<gene>
    <name evidence="1" type="ORF">ABR82_01190</name>
</gene>
<evidence type="ECO:0000313" key="2">
    <source>
        <dbReference type="Proteomes" id="UP000051269"/>
    </source>
</evidence>
<dbReference type="EMBL" id="LIBO01000250">
    <property type="protein sequence ID" value="KRO61062.1"/>
    <property type="molecule type" value="Genomic_DNA"/>
</dbReference>
<sequence length="272" mass="26893">MATAYMTTFAGGTVNLLGNNNSTVYSGIRLNGSTTLNLAGDESLGTADLYVQGGTRTYNLGLTTGSSSAVTLANNLIITNGTTTTVMNIAPGDGKSLALNGLISSPSASGGLVSFGAGTISITGTNSYNAKSQIVGGGKLEVAKLATTTGSALGTAGEGTAANLTLDNGTLSYIGSGETNSRNFTIGTGGARIEANGTGLLRMNSTGTVATSGDGARTLTLAGANTANNSFYLKVADGAGGVTTVVKNGTGVWPLWVPVRLIRAGPRSGVGH</sequence>
<reference evidence="1 2" key="1">
    <citation type="submission" date="2015-10" db="EMBL/GenBank/DDBJ databases">
        <title>Metagenome-Assembled Genomes uncover a global brackish microbiome.</title>
        <authorList>
            <person name="Hugerth L.W."/>
            <person name="Larsson J."/>
            <person name="Alneberg J."/>
            <person name="Lindh M.V."/>
            <person name="Legrand C."/>
            <person name="Pinhassi J."/>
            <person name="Andersson A.F."/>
        </authorList>
    </citation>
    <scope>NUCLEOTIDE SEQUENCE [LARGE SCALE GENOMIC DNA]</scope>
    <source>
        <strain evidence="1">BACL18 MAG-120507-bin52</strain>
    </source>
</reference>
<proteinExistence type="predicted"/>
<dbReference type="Proteomes" id="UP000051269">
    <property type="component" value="Unassembled WGS sequence"/>
</dbReference>
<evidence type="ECO:0000313" key="1">
    <source>
        <dbReference type="EMBL" id="KRO61062.1"/>
    </source>
</evidence>
<accession>A0A0R2RFJ9</accession>